<accession>A0A7Y8D3Q4</accession>
<gene>
    <name evidence="1" type="ORF">HX798_20535</name>
</gene>
<comment type="caution">
    <text evidence="1">The sequence shown here is derived from an EMBL/GenBank/DDBJ whole genome shotgun (WGS) entry which is preliminary data.</text>
</comment>
<evidence type="ECO:0000313" key="2">
    <source>
        <dbReference type="Proteomes" id="UP000542695"/>
    </source>
</evidence>
<organism evidence="1 2">
    <name type="scientific">Pseudomonas putida</name>
    <name type="common">Arthrobacter siderocapsulatus</name>
    <dbReference type="NCBI Taxonomy" id="303"/>
    <lineage>
        <taxon>Bacteria</taxon>
        <taxon>Pseudomonadati</taxon>
        <taxon>Pseudomonadota</taxon>
        <taxon>Gammaproteobacteria</taxon>
        <taxon>Pseudomonadales</taxon>
        <taxon>Pseudomonadaceae</taxon>
        <taxon>Pseudomonas</taxon>
    </lineage>
</organism>
<dbReference type="EMBL" id="JACARV010000066">
    <property type="protein sequence ID" value="NWC82656.1"/>
    <property type="molecule type" value="Genomic_DNA"/>
</dbReference>
<name>A0A7Y8D3Q4_PSEPU</name>
<evidence type="ECO:0000313" key="1">
    <source>
        <dbReference type="EMBL" id="NWC82656.1"/>
    </source>
</evidence>
<proteinExistence type="predicted"/>
<protein>
    <submittedName>
        <fullName evidence="1">Uncharacterized protein</fullName>
    </submittedName>
</protein>
<sequence length="352" mass="40286">MNVASTLRKLSNIAKLTAPLIEGAFLRREGLMVDVRAVTIGSKPAFEIVSSEGKFLLLERPVSYHNKRSGRATGFQLNLLEYAIPLPLHMGYGDALKGFYDAKRSQQSNAVDKWFYEHFEIRLATAYFSQYFCHSEALKDYRLIIFEAIEAFYMGLDNIAIMSLFPVFEGGLRNLQEKMIGVDKGNVSSKIFSKGLKKILTDWGRRSVAEYDWHPGMYGYEAVEFDFYTHICPQSDVINSFRLFFEQVLYKSTPQAGEGFNRHLVVHLLKNDFNISTNFMRIFLVLTHITFIESLTNKSIPFFWPGYSQESNRLGDYIEIIGGRMDGRRSLLREFGLPDYPKVGFDLGDVGD</sequence>
<dbReference type="RefSeq" id="WP_177010901.1">
    <property type="nucleotide sequence ID" value="NZ_JACARV010000066.1"/>
</dbReference>
<reference evidence="1 2" key="1">
    <citation type="submission" date="2020-04" db="EMBL/GenBank/DDBJ databases">
        <title>Molecular characterization of pseudomonads from Agaricus bisporus reveal novel blotch 2 pathogens in Western Europe.</title>
        <authorList>
            <person name="Taparia T."/>
            <person name="Krijger M."/>
            <person name="Haynes E."/>
            <person name="Elpinstone J.G."/>
            <person name="Noble R."/>
            <person name="Van Der Wolf J."/>
        </authorList>
    </citation>
    <scope>NUCLEOTIDE SEQUENCE [LARGE SCALE GENOMIC DNA]</scope>
    <source>
        <strain evidence="1 2">P7765</strain>
    </source>
</reference>
<dbReference type="AlphaFoldDB" id="A0A7Y8D3Q4"/>
<dbReference type="Proteomes" id="UP000542695">
    <property type="component" value="Unassembled WGS sequence"/>
</dbReference>